<keyword evidence="4" id="KW-0804">Transcription</keyword>
<dbReference type="InterPro" id="IPR000847">
    <property type="entry name" value="LysR_HTH_N"/>
</dbReference>
<proteinExistence type="inferred from homology"/>
<keyword evidence="2" id="KW-0805">Transcription regulation</keyword>
<dbReference type="EMBL" id="CP133548">
    <property type="protein sequence ID" value="WMS88196.1"/>
    <property type="molecule type" value="Genomic_DNA"/>
</dbReference>
<dbReference type="AlphaFoldDB" id="A0AA51X7T1"/>
<dbReference type="NCBIfam" id="NF008722">
    <property type="entry name" value="PRK11716.1"/>
    <property type="match status" value="1"/>
</dbReference>
<dbReference type="KEGG" id="plei:Q9312_04595"/>
<accession>A0AA51X7T1</accession>
<dbReference type="Pfam" id="PF03466">
    <property type="entry name" value="LysR_substrate"/>
    <property type="match status" value="1"/>
</dbReference>
<dbReference type="FunFam" id="1.10.10.10:FF:000001">
    <property type="entry name" value="LysR family transcriptional regulator"/>
    <property type="match status" value="1"/>
</dbReference>
<dbReference type="PANTHER" id="PTHR30126:SF81">
    <property type="entry name" value="HTH-TYPE TRANSCRIPTIONAL REGULATOR ILVY"/>
    <property type="match status" value="1"/>
</dbReference>
<sequence>MLYSIAKYATNRMPVNIRELQAFVMLADNLSFAKTAEIIFVTPSTLSRMIQRLEQEAEQELFVRDNRNVMLTQAGRHFLSFAQQVLQQWKNLKRELDKTPQIGGKLSIFCTLTAAHLFLNEILEGFRREFPSVELILETGDVAQAFHKVKTDAVDVAFAVKPEKLSTQYDFQRVGDISLQLIAPNIQTHFTENLMSERVDWAALPFIMPESGPAKERVLEWCERMKFKPNVYAKVAGHEAIVSLVALGCGIALAPTPVILNSPVVDRVQVLTSDFAPKPFELGIICKRKRATEPVIAAFKGSFKHQFRRRQLIQS</sequence>
<gene>
    <name evidence="6" type="primary">ilvY</name>
    <name evidence="6" type="ORF">Q9312_04595</name>
</gene>
<dbReference type="SUPFAM" id="SSF46785">
    <property type="entry name" value="Winged helix' DNA-binding domain"/>
    <property type="match status" value="1"/>
</dbReference>
<dbReference type="PANTHER" id="PTHR30126">
    <property type="entry name" value="HTH-TYPE TRANSCRIPTIONAL REGULATOR"/>
    <property type="match status" value="1"/>
</dbReference>
<dbReference type="InterPro" id="IPR005119">
    <property type="entry name" value="LysR_subst-bd"/>
</dbReference>
<feature type="domain" description="HTH lysR-type" evidence="5">
    <location>
        <begin position="15"/>
        <end position="72"/>
    </location>
</feature>
<dbReference type="GO" id="GO:0003700">
    <property type="term" value="F:DNA-binding transcription factor activity"/>
    <property type="evidence" value="ECO:0007669"/>
    <property type="project" value="InterPro"/>
</dbReference>
<evidence type="ECO:0000313" key="7">
    <source>
        <dbReference type="Proteomes" id="UP001239782"/>
    </source>
</evidence>
<dbReference type="Gene3D" id="1.10.10.10">
    <property type="entry name" value="Winged helix-like DNA-binding domain superfamily/Winged helix DNA-binding domain"/>
    <property type="match status" value="1"/>
</dbReference>
<dbReference type="PROSITE" id="PS50931">
    <property type="entry name" value="HTH_LYSR"/>
    <property type="match status" value="1"/>
</dbReference>
<evidence type="ECO:0000256" key="4">
    <source>
        <dbReference type="ARBA" id="ARBA00023163"/>
    </source>
</evidence>
<comment type="similarity">
    <text evidence="1">Belongs to the LysR transcriptional regulatory family.</text>
</comment>
<dbReference type="GO" id="GO:0000976">
    <property type="term" value="F:transcription cis-regulatory region binding"/>
    <property type="evidence" value="ECO:0007669"/>
    <property type="project" value="TreeGrafter"/>
</dbReference>
<dbReference type="InterPro" id="IPR036388">
    <property type="entry name" value="WH-like_DNA-bd_sf"/>
</dbReference>
<evidence type="ECO:0000259" key="5">
    <source>
        <dbReference type="PROSITE" id="PS50931"/>
    </source>
</evidence>
<evidence type="ECO:0000256" key="2">
    <source>
        <dbReference type="ARBA" id="ARBA00023015"/>
    </source>
</evidence>
<dbReference type="Proteomes" id="UP001239782">
    <property type="component" value="Chromosome"/>
</dbReference>
<protein>
    <submittedName>
        <fullName evidence="6">HTH-type transcriptional activator IlvY</fullName>
    </submittedName>
</protein>
<evidence type="ECO:0000256" key="1">
    <source>
        <dbReference type="ARBA" id="ARBA00009437"/>
    </source>
</evidence>
<name>A0AA51X7T1_9GAMM</name>
<organism evidence="6 7">
    <name type="scientific">Pleionea litopenaei</name>
    <dbReference type="NCBI Taxonomy" id="3070815"/>
    <lineage>
        <taxon>Bacteria</taxon>
        <taxon>Pseudomonadati</taxon>
        <taxon>Pseudomonadota</taxon>
        <taxon>Gammaproteobacteria</taxon>
        <taxon>Oceanospirillales</taxon>
        <taxon>Pleioneaceae</taxon>
        <taxon>Pleionea</taxon>
    </lineage>
</organism>
<reference evidence="6 7" key="1">
    <citation type="submission" date="2023-08" db="EMBL/GenBank/DDBJ databases">
        <title>Pleionea litopenaei sp. nov., isolated from stomach of juvenile Litopenaeus vannamei.</title>
        <authorList>
            <person name="Rho A.M."/>
            <person name="Hwang C.Y."/>
        </authorList>
    </citation>
    <scope>NUCLEOTIDE SEQUENCE [LARGE SCALE GENOMIC DNA]</scope>
    <source>
        <strain evidence="6 7">HL-JVS1</strain>
    </source>
</reference>
<dbReference type="Pfam" id="PF00126">
    <property type="entry name" value="HTH_1"/>
    <property type="match status" value="1"/>
</dbReference>
<dbReference type="InterPro" id="IPR036390">
    <property type="entry name" value="WH_DNA-bd_sf"/>
</dbReference>
<dbReference type="SUPFAM" id="SSF53850">
    <property type="entry name" value="Periplasmic binding protein-like II"/>
    <property type="match status" value="1"/>
</dbReference>
<keyword evidence="7" id="KW-1185">Reference proteome</keyword>
<dbReference type="RefSeq" id="WP_309203400.1">
    <property type="nucleotide sequence ID" value="NZ_CP133548.1"/>
</dbReference>
<keyword evidence="3" id="KW-0238">DNA-binding</keyword>
<evidence type="ECO:0000256" key="3">
    <source>
        <dbReference type="ARBA" id="ARBA00023125"/>
    </source>
</evidence>
<evidence type="ECO:0000313" key="6">
    <source>
        <dbReference type="EMBL" id="WMS88196.1"/>
    </source>
</evidence>
<dbReference type="Gene3D" id="3.40.190.10">
    <property type="entry name" value="Periplasmic binding protein-like II"/>
    <property type="match status" value="2"/>
</dbReference>